<organism evidence="2 3">
    <name type="scientific">Thalassiosira oceanica</name>
    <name type="common">Marine diatom</name>
    <dbReference type="NCBI Taxonomy" id="159749"/>
    <lineage>
        <taxon>Eukaryota</taxon>
        <taxon>Sar</taxon>
        <taxon>Stramenopiles</taxon>
        <taxon>Ochrophyta</taxon>
        <taxon>Bacillariophyta</taxon>
        <taxon>Coscinodiscophyceae</taxon>
        <taxon>Thalassiosirophycidae</taxon>
        <taxon>Thalassiosirales</taxon>
        <taxon>Thalassiosiraceae</taxon>
        <taxon>Thalassiosira</taxon>
    </lineage>
</organism>
<dbReference type="Proteomes" id="UP000266841">
    <property type="component" value="Unassembled WGS sequence"/>
</dbReference>
<feature type="compositionally biased region" description="Basic and acidic residues" evidence="1">
    <location>
        <begin position="68"/>
        <end position="93"/>
    </location>
</feature>
<accession>K0R796</accession>
<dbReference type="EMBL" id="AGNL01044962">
    <property type="protein sequence ID" value="EJK49283.1"/>
    <property type="molecule type" value="Genomic_DNA"/>
</dbReference>
<comment type="caution">
    <text evidence="2">The sequence shown here is derived from an EMBL/GenBank/DDBJ whole genome shotgun (WGS) entry which is preliminary data.</text>
</comment>
<evidence type="ECO:0000313" key="3">
    <source>
        <dbReference type="Proteomes" id="UP000266841"/>
    </source>
</evidence>
<dbReference type="AlphaFoldDB" id="K0R796"/>
<keyword evidence="3" id="KW-1185">Reference proteome</keyword>
<evidence type="ECO:0000313" key="2">
    <source>
        <dbReference type="EMBL" id="EJK49283.1"/>
    </source>
</evidence>
<reference evidence="2 3" key="1">
    <citation type="journal article" date="2012" name="Genome Biol.">
        <title>Genome and low-iron response of an oceanic diatom adapted to chronic iron limitation.</title>
        <authorList>
            <person name="Lommer M."/>
            <person name="Specht M."/>
            <person name="Roy A.S."/>
            <person name="Kraemer L."/>
            <person name="Andreson R."/>
            <person name="Gutowska M.A."/>
            <person name="Wolf J."/>
            <person name="Bergner S.V."/>
            <person name="Schilhabel M.B."/>
            <person name="Klostermeier U.C."/>
            <person name="Beiko R.G."/>
            <person name="Rosenstiel P."/>
            <person name="Hippler M."/>
            <person name="Laroche J."/>
        </authorList>
    </citation>
    <scope>NUCLEOTIDE SEQUENCE [LARGE SCALE GENOMIC DNA]</scope>
    <source>
        <strain evidence="2 3">CCMP1005</strain>
    </source>
</reference>
<feature type="non-terminal residue" evidence="2">
    <location>
        <position position="1"/>
    </location>
</feature>
<protein>
    <submittedName>
        <fullName evidence="2">Uncharacterized protein</fullName>
    </submittedName>
</protein>
<gene>
    <name evidence="2" type="ORF">THAOC_31862</name>
</gene>
<sequence>PRQVVGGVVEVNLDCAATAPGPVPRETRRDVLEHRERRDEDRREDRREAPLVEEQPRGGGPDRLPGYPRHEQAVPEVDRGGHEARADDPESDRARPVVAVGVAVVVGPAFSSPADGLVGLLRGPPRTSPPVYPLAEEVPPRRYEAGRDRLGHYRMGVELGGVPEEGLRQEARHGRTSCRLLALPETC</sequence>
<proteinExistence type="predicted"/>
<feature type="region of interest" description="Disordered" evidence="1">
    <location>
        <begin position="16"/>
        <end position="93"/>
    </location>
</feature>
<evidence type="ECO:0000256" key="1">
    <source>
        <dbReference type="SAM" id="MobiDB-lite"/>
    </source>
</evidence>
<feature type="compositionally biased region" description="Basic and acidic residues" evidence="1">
    <location>
        <begin position="25"/>
        <end position="56"/>
    </location>
</feature>
<name>K0R796_THAOC</name>